<dbReference type="AlphaFoldDB" id="A0AAP0LZA4"/>
<evidence type="ECO:0000256" key="1">
    <source>
        <dbReference type="PROSITE-ProRule" id="PRU00047"/>
    </source>
</evidence>
<evidence type="ECO:0000313" key="4">
    <source>
        <dbReference type="EMBL" id="KAK9192656.1"/>
    </source>
</evidence>
<keyword evidence="1" id="KW-0863">Zinc-finger</keyword>
<keyword evidence="5" id="KW-1185">Reference proteome</keyword>
<dbReference type="SMART" id="SM00343">
    <property type="entry name" value="ZnF_C2HC"/>
    <property type="match status" value="1"/>
</dbReference>
<keyword evidence="1" id="KW-0862">Zinc</keyword>
<dbReference type="Proteomes" id="UP001428341">
    <property type="component" value="Unassembled WGS sequence"/>
</dbReference>
<proteinExistence type="predicted"/>
<gene>
    <name evidence="4" type="ORF">WN944_003349</name>
</gene>
<dbReference type="GO" id="GO:0003676">
    <property type="term" value="F:nucleic acid binding"/>
    <property type="evidence" value="ECO:0007669"/>
    <property type="project" value="InterPro"/>
</dbReference>
<protein>
    <recommendedName>
        <fullName evidence="3">CCHC-type domain-containing protein</fullName>
    </recommendedName>
</protein>
<dbReference type="InterPro" id="IPR001878">
    <property type="entry name" value="Znf_CCHC"/>
</dbReference>
<dbReference type="SUPFAM" id="SSF57756">
    <property type="entry name" value="Retrovirus zinc finger-like domains"/>
    <property type="match status" value="1"/>
</dbReference>
<dbReference type="Pfam" id="PF00098">
    <property type="entry name" value="zf-CCHC"/>
    <property type="match status" value="1"/>
</dbReference>
<name>A0AAP0LZA4_9ROSI</name>
<evidence type="ECO:0000259" key="3">
    <source>
        <dbReference type="PROSITE" id="PS50158"/>
    </source>
</evidence>
<dbReference type="EMBL" id="JBCGBO010000006">
    <property type="protein sequence ID" value="KAK9192656.1"/>
    <property type="molecule type" value="Genomic_DNA"/>
</dbReference>
<sequence>MKEDLVAEKGNEEKKRSIALKVSNNESDEESELDDEELAMLARRFKKFYKKTNERKKFRSYKNKKEKKEPITCYECKKPGHIRPQCPLFNKLKKKVMVATWDDSDEETSNDKEQQEMANLALMAFREESCDELDKWYSRHVTWNYSWFSSFTKIENGGDVSFQDNSKGKIIGIGNVEGIKKGEFFEAREDLAALGKDYEEVGAEFGDGEHGDQGDDLCLLNPFRTRGLIIRVYRIVNSHPGPEPEWPNPDPDPEFAIPTLDTNRLTEEVGWINARVIEENVYPDLVKVFYSNMDISEEKQNRVITNVGGVLIDFDVSELNSILGTSDYGLEIFSPRKSPKIGHYVHVDTVKNICWRTDLSVENCTIHFRTQYLCLQTRILLRFIQSIVLPRSWHLDEISHMDIVLIDFILRRRLVHLGDDRPLNDVVPTDQLPDFSLPLQGQRRRRDPPVFASAPNVSASVSLPPEPPASDEITLK</sequence>
<feature type="region of interest" description="Disordered" evidence="2">
    <location>
        <begin position="1"/>
        <end position="35"/>
    </location>
</feature>
<organism evidence="4 5">
    <name type="scientific">Citrus x changshan-huyou</name>
    <dbReference type="NCBI Taxonomy" id="2935761"/>
    <lineage>
        <taxon>Eukaryota</taxon>
        <taxon>Viridiplantae</taxon>
        <taxon>Streptophyta</taxon>
        <taxon>Embryophyta</taxon>
        <taxon>Tracheophyta</taxon>
        <taxon>Spermatophyta</taxon>
        <taxon>Magnoliopsida</taxon>
        <taxon>eudicotyledons</taxon>
        <taxon>Gunneridae</taxon>
        <taxon>Pentapetalae</taxon>
        <taxon>rosids</taxon>
        <taxon>malvids</taxon>
        <taxon>Sapindales</taxon>
        <taxon>Rutaceae</taxon>
        <taxon>Aurantioideae</taxon>
        <taxon>Citrus</taxon>
    </lineage>
</organism>
<evidence type="ECO:0000313" key="5">
    <source>
        <dbReference type="Proteomes" id="UP001428341"/>
    </source>
</evidence>
<feature type="compositionally biased region" description="Acidic residues" evidence="2">
    <location>
        <begin position="26"/>
        <end position="35"/>
    </location>
</feature>
<feature type="region of interest" description="Disordered" evidence="2">
    <location>
        <begin position="434"/>
        <end position="476"/>
    </location>
</feature>
<comment type="caution">
    <text evidence="4">The sequence shown here is derived from an EMBL/GenBank/DDBJ whole genome shotgun (WGS) entry which is preliminary data.</text>
</comment>
<dbReference type="Pfam" id="PF20167">
    <property type="entry name" value="Transposase_32"/>
    <property type="match status" value="1"/>
</dbReference>
<accession>A0AAP0LZA4</accession>
<dbReference type="InterPro" id="IPR046796">
    <property type="entry name" value="Transposase_32_dom"/>
</dbReference>
<dbReference type="InterPro" id="IPR023123">
    <property type="entry name" value="Tubulin_C"/>
</dbReference>
<feature type="domain" description="CCHC-type" evidence="3">
    <location>
        <begin position="73"/>
        <end position="87"/>
    </location>
</feature>
<dbReference type="Gene3D" id="1.10.287.600">
    <property type="entry name" value="Helix hairpin bin"/>
    <property type="match status" value="1"/>
</dbReference>
<reference evidence="4 5" key="1">
    <citation type="submission" date="2024-05" db="EMBL/GenBank/DDBJ databases">
        <title>Haplotype-resolved chromosome-level genome assembly of Huyou (Citrus changshanensis).</title>
        <authorList>
            <person name="Miao C."/>
            <person name="Chen W."/>
            <person name="Wu Y."/>
            <person name="Wang L."/>
            <person name="Zhao S."/>
            <person name="Grierson D."/>
            <person name="Xu C."/>
            <person name="Chen K."/>
        </authorList>
    </citation>
    <scope>NUCLEOTIDE SEQUENCE [LARGE SCALE GENOMIC DNA]</scope>
    <source>
        <strain evidence="4">01-14</strain>
        <tissue evidence="4">Leaf</tissue>
    </source>
</reference>
<dbReference type="Gene3D" id="4.10.60.10">
    <property type="entry name" value="Zinc finger, CCHC-type"/>
    <property type="match status" value="1"/>
</dbReference>
<dbReference type="PROSITE" id="PS50158">
    <property type="entry name" value="ZF_CCHC"/>
    <property type="match status" value="1"/>
</dbReference>
<evidence type="ECO:0000256" key="2">
    <source>
        <dbReference type="SAM" id="MobiDB-lite"/>
    </source>
</evidence>
<dbReference type="InterPro" id="IPR036875">
    <property type="entry name" value="Znf_CCHC_sf"/>
</dbReference>
<keyword evidence="1" id="KW-0479">Metal-binding</keyword>
<feature type="compositionally biased region" description="Basic and acidic residues" evidence="2">
    <location>
        <begin position="1"/>
        <end position="16"/>
    </location>
</feature>
<dbReference type="GO" id="GO:0008270">
    <property type="term" value="F:zinc ion binding"/>
    <property type="evidence" value="ECO:0007669"/>
    <property type="project" value="UniProtKB-KW"/>
</dbReference>